<dbReference type="AlphaFoldDB" id="A0A0L7KMV7"/>
<evidence type="ECO:0000313" key="2">
    <source>
        <dbReference type="Proteomes" id="UP000037510"/>
    </source>
</evidence>
<organism evidence="1 2">
    <name type="scientific">Operophtera brumata</name>
    <name type="common">Winter moth</name>
    <name type="synonym">Phalaena brumata</name>
    <dbReference type="NCBI Taxonomy" id="104452"/>
    <lineage>
        <taxon>Eukaryota</taxon>
        <taxon>Metazoa</taxon>
        <taxon>Ecdysozoa</taxon>
        <taxon>Arthropoda</taxon>
        <taxon>Hexapoda</taxon>
        <taxon>Insecta</taxon>
        <taxon>Pterygota</taxon>
        <taxon>Neoptera</taxon>
        <taxon>Endopterygota</taxon>
        <taxon>Lepidoptera</taxon>
        <taxon>Glossata</taxon>
        <taxon>Ditrysia</taxon>
        <taxon>Geometroidea</taxon>
        <taxon>Geometridae</taxon>
        <taxon>Larentiinae</taxon>
        <taxon>Operophtera</taxon>
    </lineage>
</organism>
<dbReference type="PANTHER" id="PTHR39075:SF1">
    <property type="entry name" value="FI19908P1"/>
    <property type="match status" value="1"/>
</dbReference>
<sequence>MTIDGAVRVTNAKNNIILALSRSGAAAALIHPNGRVYHYGSRAVSLLQAAQYWLTDDGIDNWIINNVRVSQTADGLVSNGSASITSPFLHCTASLGQTQHLFVR</sequence>
<protein>
    <submittedName>
        <fullName evidence="1">Uncharacterized protein</fullName>
    </submittedName>
</protein>
<evidence type="ECO:0000313" key="1">
    <source>
        <dbReference type="EMBL" id="KOB64445.1"/>
    </source>
</evidence>
<dbReference type="EMBL" id="JTDY01008700">
    <property type="protein sequence ID" value="KOB64445.1"/>
    <property type="molecule type" value="Genomic_DNA"/>
</dbReference>
<dbReference type="GO" id="GO:0005615">
    <property type="term" value="C:extracellular space"/>
    <property type="evidence" value="ECO:0007669"/>
    <property type="project" value="TreeGrafter"/>
</dbReference>
<gene>
    <name evidence="1" type="ORF">OBRU01_17833</name>
</gene>
<proteinExistence type="predicted"/>
<reference evidence="1 2" key="1">
    <citation type="journal article" date="2015" name="Genome Biol. Evol.">
        <title>The genome of winter moth (Operophtera brumata) provides a genomic perspective on sexual dimorphism and phenology.</title>
        <authorList>
            <person name="Derks M.F."/>
            <person name="Smit S."/>
            <person name="Salis L."/>
            <person name="Schijlen E."/>
            <person name="Bossers A."/>
            <person name="Mateman C."/>
            <person name="Pijl A.S."/>
            <person name="de Ridder D."/>
            <person name="Groenen M.A."/>
            <person name="Visser M.E."/>
            <person name="Megens H.J."/>
        </authorList>
    </citation>
    <scope>NUCLEOTIDE SEQUENCE [LARGE SCALE GENOMIC DNA]</scope>
    <source>
        <strain evidence="1">WM2013NL</strain>
        <tissue evidence="1">Head and thorax</tissue>
    </source>
</reference>
<accession>A0A0L7KMV7</accession>
<dbReference type="Proteomes" id="UP000037510">
    <property type="component" value="Unassembled WGS sequence"/>
</dbReference>
<name>A0A0L7KMV7_OPEBR</name>
<dbReference type="PANTHER" id="PTHR39075">
    <property type="entry name" value="FI19908P1"/>
    <property type="match status" value="1"/>
</dbReference>
<comment type="caution">
    <text evidence="1">The sequence shown here is derived from an EMBL/GenBank/DDBJ whole genome shotgun (WGS) entry which is preliminary data.</text>
</comment>
<keyword evidence="2" id="KW-1185">Reference proteome</keyword>